<proteinExistence type="predicted"/>
<reference evidence="3 4" key="1">
    <citation type="submission" date="2022-03" db="EMBL/GenBank/DDBJ databases">
        <authorList>
            <person name="Nunn A."/>
            <person name="Chopra R."/>
            <person name="Nunn A."/>
            <person name="Contreras Garrido A."/>
        </authorList>
    </citation>
    <scope>NUCLEOTIDE SEQUENCE [LARGE SCALE GENOMIC DNA]</scope>
</reference>
<feature type="region of interest" description="Disordered" evidence="1">
    <location>
        <begin position="184"/>
        <end position="212"/>
    </location>
</feature>
<gene>
    <name evidence="3" type="ORF">TAV2_LOCUS14542</name>
</gene>
<feature type="compositionally biased region" description="Polar residues" evidence="1">
    <location>
        <begin position="445"/>
        <end position="458"/>
    </location>
</feature>
<organism evidence="3 4">
    <name type="scientific">Thlaspi arvense</name>
    <name type="common">Field penny-cress</name>
    <dbReference type="NCBI Taxonomy" id="13288"/>
    <lineage>
        <taxon>Eukaryota</taxon>
        <taxon>Viridiplantae</taxon>
        <taxon>Streptophyta</taxon>
        <taxon>Embryophyta</taxon>
        <taxon>Tracheophyta</taxon>
        <taxon>Spermatophyta</taxon>
        <taxon>Magnoliopsida</taxon>
        <taxon>eudicotyledons</taxon>
        <taxon>Gunneridae</taxon>
        <taxon>Pentapetalae</taxon>
        <taxon>rosids</taxon>
        <taxon>malvids</taxon>
        <taxon>Brassicales</taxon>
        <taxon>Brassicaceae</taxon>
        <taxon>Thlaspideae</taxon>
        <taxon>Thlaspi</taxon>
    </lineage>
</organism>
<name>A0AAU9SDY4_THLAR</name>
<feature type="compositionally biased region" description="Polar residues" evidence="1">
    <location>
        <begin position="344"/>
        <end position="357"/>
    </location>
</feature>
<dbReference type="InterPro" id="IPR024752">
    <property type="entry name" value="Myb/SANT-like_dom"/>
</dbReference>
<evidence type="ECO:0000256" key="1">
    <source>
        <dbReference type="SAM" id="MobiDB-lite"/>
    </source>
</evidence>
<dbReference type="Proteomes" id="UP000836841">
    <property type="component" value="Chromosome 4"/>
</dbReference>
<evidence type="ECO:0000313" key="3">
    <source>
        <dbReference type="EMBL" id="CAH2061063.1"/>
    </source>
</evidence>
<dbReference type="EMBL" id="OU466860">
    <property type="protein sequence ID" value="CAH2061063.1"/>
    <property type="molecule type" value="Genomic_DNA"/>
</dbReference>
<feature type="region of interest" description="Disordered" evidence="1">
    <location>
        <begin position="445"/>
        <end position="464"/>
    </location>
</feature>
<sequence length="628" mass="72531">MKLFDEAIAMNNYTTKNHNSFGREYMVEKFNTAFNINITYGYFKNKLDEFKKNYKRWKALMSFIDISVDPEASMIYASDAWWKERELGCKITKAFNRKPPDFWDVMVQCFILHDVQSQSPHSAGQRRRKLVNEHEDDFHGSDTDRGDMLETLVPETQEEEDIYRLIVDDITPCVTKAPATIKANLQTNARRGSQTSRPSDGSGSRVGRRRQSFETTIQDTIAGYTDLQQLRLGAFDKNDYDEWKKAEAIFLDLEIPKSKFYWVCLNTLKELVFWQKYFIDIAGSSDEDKLQLLETITGVSQNNEDARDHHMEVHIYKDYHLANRPRWVTVQEDCGYQIVNNGGTPPNAQHWDSSQAAPQWGTPPTAQPWGTPPNAQQWCTPLNFQQCGTPLNAQQWGTPPNAPQWTTSPNNSQCRFSPNQTQNYQQGGSSGTTPTNVQYEFSVGSQEQSLRNSQQDISDSAAAGNSANAQGTLLHGLDFINYYEPARKSPTPTHGGLFNIWRSLIKTNININECHQSDSEDDIFSITAFCICQMRAQGLENLSYEERIQLWNLKNEQFTELVIQPTLTYNQRYFEKHKRFGMEKYIWHRLQDNDAAYLQILRMSLPCHCHVSQHCVIRFKQIMDYNQH</sequence>
<evidence type="ECO:0000259" key="2">
    <source>
        <dbReference type="Pfam" id="PF12776"/>
    </source>
</evidence>
<protein>
    <recommendedName>
        <fullName evidence="2">Myb/SANT-like domain-containing protein</fullName>
    </recommendedName>
</protein>
<accession>A0AAU9SDY4</accession>
<dbReference type="Pfam" id="PF12776">
    <property type="entry name" value="Myb_DNA-bind_3"/>
    <property type="match status" value="1"/>
</dbReference>
<dbReference type="PANTHER" id="PTHR31704:SF43">
    <property type="entry name" value="HEAT SHOCK PROTEIN"/>
    <property type="match status" value="1"/>
</dbReference>
<feature type="compositionally biased region" description="Polar residues" evidence="1">
    <location>
        <begin position="184"/>
        <end position="195"/>
    </location>
</feature>
<keyword evidence="4" id="KW-1185">Reference proteome</keyword>
<feature type="compositionally biased region" description="Low complexity" evidence="1">
    <location>
        <begin position="196"/>
        <end position="205"/>
    </location>
</feature>
<feature type="region of interest" description="Disordered" evidence="1">
    <location>
        <begin position="390"/>
        <end position="437"/>
    </location>
</feature>
<dbReference type="PANTHER" id="PTHR31704">
    <property type="entry name" value="MYB/SANT-LIKE DNA-BINDING DOMAIN PROTEIN-RELATED"/>
    <property type="match status" value="1"/>
</dbReference>
<feature type="region of interest" description="Disordered" evidence="1">
    <location>
        <begin position="344"/>
        <end position="376"/>
    </location>
</feature>
<dbReference type="AlphaFoldDB" id="A0AAU9SDY4"/>
<evidence type="ECO:0000313" key="4">
    <source>
        <dbReference type="Proteomes" id="UP000836841"/>
    </source>
</evidence>
<feature type="domain" description="Myb/SANT-like" evidence="2">
    <location>
        <begin position="9"/>
        <end position="84"/>
    </location>
</feature>